<evidence type="ECO:0000256" key="1">
    <source>
        <dbReference type="ARBA" id="ARBA00004672"/>
    </source>
</evidence>
<evidence type="ECO:0000256" key="4">
    <source>
        <dbReference type="ARBA" id="ARBA00022598"/>
    </source>
</evidence>
<keyword evidence="7" id="KW-0067">ATP-binding</keyword>
<proteinExistence type="predicted"/>
<accession>A0A9P4MRZ6</accession>
<dbReference type="EC" id="6.3.2.6" evidence="2"/>
<evidence type="ECO:0000313" key="11">
    <source>
        <dbReference type="Proteomes" id="UP000799536"/>
    </source>
</evidence>
<sequence length="96" mass="11166">MPRREHPLRKGEKLVGEEMGREVERLSLKIYEVSATCTEEVDLTLPDSRLEFGLDESVSPPAVVLVDEVLTLDNSRFWNRDMWRKVSVRWEADASY</sequence>
<keyword evidence="4" id="KW-0436">Ligase</keyword>
<evidence type="ECO:0000256" key="2">
    <source>
        <dbReference type="ARBA" id="ARBA00012217"/>
    </source>
</evidence>
<evidence type="ECO:0000256" key="6">
    <source>
        <dbReference type="ARBA" id="ARBA00022755"/>
    </source>
</evidence>
<evidence type="ECO:0000256" key="3">
    <source>
        <dbReference type="ARBA" id="ARBA00016460"/>
    </source>
</evidence>
<evidence type="ECO:0000256" key="5">
    <source>
        <dbReference type="ARBA" id="ARBA00022741"/>
    </source>
</evidence>
<name>A0A9P4MRZ6_9PLEO</name>
<dbReference type="SUPFAM" id="SSF56104">
    <property type="entry name" value="SAICAR synthase-like"/>
    <property type="match status" value="1"/>
</dbReference>
<dbReference type="Pfam" id="PF01259">
    <property type="entry name" value="SAICAR_synt"/>
    <property type="match status" value="1"/>
</dbReference>
<dbReference type="PANTHER" id="PTHR43700:SF1">
    <property type="entry name" value="PHOSPHORIBOSYLAMINOIMIDAZOLE-SUCCINOCARBOXAMIDE SYNTHASE"/>
    <property type="match status" value="1"/>
</dbReference>
<dbReference type="GO" id="GO:0006189">
    <property type="term" value="P:'de novo' IMP biosynthetic process"/>
    <property type="evidence" value="ECO:0007669"/>
    <property type="project" value="TreeGrafter"/>
</dbReference>
<dbReference type="InterPro" id="IPR028923">
    <property type="entry name" value="SAICAR_synt/ADE2_N"/>
</dbReference>
<comment type="caution">
    <text evidence="10">The sequence shown here is derived from an EMBL/GenBank/DDBJ whole genome shotgun (WGS) entry which is preliminary data.</text>
</comment>
<evidence type="ECO:0000256" key="8">
    <source>
        <dbReference type="ARBA" id="ARBA00030409"/>
    </source>
</evidence>
<keyword evidence="11" id="KW-1185">Reference proteome</keyword>
<dbReference type="AlphaFoldDB" id="A0A9P4MRZ6"/>
<feature type="domain" description="SAICAR synthetase/ADE2 N-terminal" evidence="9">
    <location>
        <begin position="14"/>
        <end position="84"/>
    </location>
</feature>
<dbReference type="EMBL" id="ML994228">
    <property type="protein sequence ID" value="KAF2197498.1"/>
    <property type="molecule type" value="Genomic_DNA"/>
</dbReference>
<dbReference type="OrthoDB" id="9991235at2759"/>
<organism evidence="10 11">
    <name type="scientific">Delitschia confertaspora ATCC 74209</name>
    <dbReference type="NCBI Taxonomy" id="1513339"/>
    <lineage>
        <taxon>Eukaryota</taxon>
        <taxon>Fungi</taxon>
        <taxon>Dikarya</taxon>
        <taxon>Ascomycota</taxon>
        <taxon>Pezizomycotina</taxon>
        <taxon>Dothideomycetes</taxon>
        <taxon>Pleosporomycetidae</taxon>
        <taxon>Pleosporales</taxon>
        <taxon>Delitschiaceae</taxon>
        <taxon>Delitschia</taxon>
    </lineage>
</organism>
<evidence type="ECO:0000313" key="10">
    <source>
        <dbReference type="EMBL" id="KAF2197498.1"/>
    </source>
</evidence>
<dbReference type="Gene3D" id="3.30.470.20">
    <property type="entry name" value="ATP-grasp fold, B domain"/>
    <property type="match status" value="1"/>
</dbReference>
<protein>
    <recommendedName>
        <fullName evidence="3">Phosphoribosylaminoimidazole-succinocarboxamide synthase</fullName>
        <ecNumber evidence="2">6.3.2.6</ecNumber>
    </recommendedName>
    <alternativeName>
        <fullName evidence="8">SAICAR synthetase</fullName>
    </alternativeName>
</protein>
<evidence type="ECO:0000259" key="9">
    <source>
        <dbReference type="Pfam" id="PF01259"/>
    </source>
</evidence>
<dbReference type="Proteomes" id="UP000799536">
    <property type="component" value="Unassembled WGS sequence"/>
</dbReference>
<dbReference type="PANTHER" id="PTHR43700">
    <property type="entry name" value="PHOSPHORIBOSYLAMINOIMIDAZOLE-SUCCINOCARBOXAMIDE SYNTHASE"/>
    <property type="match status" value="1"/>
</dbReference>
<dbReference type="GO" id="GO:0005737">
    <property type="term" value="C:cytoplasm"/>
    <property type="evidence" value="ECO:0007669"/>
    <property type="project" value="TreeGrafter"/>
</dbReference>
<comment type="pathway">
    <text evidence="1">Purine metabolism; IMP biosynthesis via de novo pathway; 5-amino-1-(5-phospho-D-ribosyl)imidazole-4-carboxamide from 5-amino-1-(5-phospho-D-ribosyl)imidazole-4-carboxylate: step 1/2.</text>
</comment>
<keyword evidence="6" id="KW-0658">Purine biosynthesis</keyword>
<evidence type="ECO:0000256" key="7">
    <source>
        <dbReference type="ARBA" id="ARBA00022840"/>
    </source>
</evidence>
<dbReference type="GO" id="GO:0004639">
    <property type="term" value="F:phosphoribosylaminoimidazolesuccinocarboxamide synthase activity"/>
    <property type="evidence" value="ECO:0007669"/>
    <property type="project" value="UniProtKB-EC"/>
</dbReference>
<keyword evidence="5" id="KW-0547">Nucleotide-binding</keyword>
<gene>
    <name evidence="10" type="ORF">GQ43DRAFT_202442</name>
</gene>
<dbReference type="GO" id="GO:0005524">
    <property type="term" value="F:ATP binding"/>
    <property type="evidence" value="ECO:0007669"/>
    <property type="project" value="UniProtKB-KW"/>
</dbReference>
<reference evidence="10" key="1">
    <citation type="journal article" date="2020" name="Stud. Mycol.">
        <title>101 Dothideomycetes genomes: a test case for predicting lifestyles and emergence of pathogens.</title>
        <authorList>
            <person name="Haridas S."/>
            <person name="Albert R."/>
            <person name="Binder M."/>
            <person name="Bloem J."/>
            <person name="Labutti K."/>
            <person name="Salamov A."/>
            <person name="Andreopoulos B."/>
            <person name="Baker S."/>
            <person name="Barry K."/>
            <person name="Bills G."/>
            <person name="Bluhm B."/>
            <person name="Cannon C."/>
            <person name="Castanera R."/>
            <person name="Culley D."/>
            <person name="Daum C."/>
            <person name="Ezra D."/>
            <person name="Gonzalez J."/>
            <person name="Henrissat B."/>
            <person name="Kuo A."/>
            <person name="Liang C."/>
            <person name="Lipzen A."/>
            <person name="Lutzoni F."/>
            <person name="Magnuson J."/>
            <person name="Mondo S."/>
            <person name="Nolan M."/>
            <person name="Ohm R."/>
            <person name="Pangilinan J."/>
            <person name="Park H.-J."/>
            <person name="Ramirez L."/>
            <person name="Alfaro M."/>
            <person name="Sun H."/>
            <person name="Tritt A."/>
            <person name="Yoshinaga Y."/>
            <person name="Zwiers L.-H."/>
            <person name="Turgeon B."/>
            <person name="Goodwin S."/>
            <person name="Spatafora J."/>
            <person name="Crous P."/>
            <person name="Grigoriev I."/>
        </authorList>
    </citation>
    <scope>NUCLEOTIDE SEQUENCE</scope>
    <source>
        <strain evidence="10">ATCC 74209</strain>
    </source>
</reference>